<comment type="similarity">
    <text evidence="7">Belongs to the DNA polymerase HolA subunit family.</text>
</comment>
<dbReference type="EMBL" id="CP006745">
    <property type="protein sequence ID" value="AHC73502.1"/>
    <property type="molecule type" value="Genomic_DNA"/>
</dbReference>
<dbReference type="PANTHER" id="PTHR34388">
    <property type="entry name" value="DNA POLYMERASE III SUBUNIT DELTA"/>
    <property type="match status" value="1"/>
</dbReference>
<dbReference type="Proteomes" id="UP000018700">
    <property type="component" value="Chromosome"/>
</dbReference>
<keyword evidence="5" id="KW-0235">DNA replication</keyword>
<evidence type="ECO:0000313" key="10">
    <source>
        <dbReference type="EMBL" id="AHC73502.1"/>
    </source>
</evidence>
<dbReference type="Gene3D" id="3.40.50.300">
    <property type="entry name" value="P-loop containing nucleotide triphosphate hydrolases"/>
    <property type="match status" value="1"/>
</dbReference>
<dbReference type="NCBIfam" id="TIGR01128">
    <property type="entry name" value="holA"/>
    <property type="match status" value="1"/>
</dbReference>
<dbReference type="Pfam" id="PF06144">
    <property type="entry name" value="DNA_pol3_delta"/>
    <property type="match status" value="1"/>
</dbReference>
<dbReference type="GO" id="GO:0003677">
    <property type="term" value="F:DNA binding"/>
    <property type="evidence" value="ECO:0007669"/>
    <property type="project" value="InterPro"/>
</dbReference>
<dbReference type="SUPFAM" id="SSF52540">
    <property type="entry name" value="P-loop containing nucleoside triphosphate hydrolases"/>
    <property type="match status" value="1"/>
</dbReference>
<dbReference type="AlphaFoldDB" id="V9TTK6"/>
<gene>
    <name evidence="10" type="primary">holA</name>
    <name evidence="10" type="ORF">P856_275</name>
</gene>
<evidence type="ECO:0000256" key="5">
    <source>
        <dbReference type="ARBA" id="ARBA00022705"/>
    </source>
</evidence>
<evidence type="ECO:0000256" key="2">
    <source>
        <dbReference type="ARBA" id="ARBA00017703"/>
    </source>
</evidence>
<reference evidence="10 11" key="1">
    <citation type="journal article" date="2013" name="PLoS ONE">
        <title>Bacterial endosymbiosis in a chordate host: long-term co-evolution and conservation of secondary metabolism.</title>
        <authorList>
            <person name="Kwan J.C."/>
            <person name="Schmidt E.W."/>
        </authorList>
    </citation>
    <scope>NUCLEOTIDE SEQUENCE [LARGE SCALE GENOMIC DNA]</scope>
    <source>
        <strain evidence="11">faulkneri L5</strain>
    </source>
</reference>
<proteinExistence type="inferred from homology"/>
<evidence type="ECO:0000259" key="9">
    <source>
        <dbReference type="Pfam" id="PF06144"/>
    </source>
</evidence>
<dbReference type="GO" id="GO:0003887">
    <property type="term" value="F:DNA-directed DNA polymerase activity"/>
    <property type="evidence" value="ECO:0007669"/>
    <property type="project" value="UniProtKB-KW"/>
</dbReference>
<keyword evidence="6" id="KW-0239">DNA-directed DNA polymerase</keyword>
<organism evidence="10 11">
    <name type="scientific">Candidatus Endolissoclinum faulkneri L5</name>
    <dbReference type="NCBI Taxonomy" id="1401328"/>
    <lineage>
        <taxon>Bacteria</taxon>
        <taxon>Pseudomonadati</taxon>
        <taxon>Pseudomonadota</taxon>
        <taxon>Alphaproteobacteria</taxon>
        <taxon>Rhodospirillales</taxon>
        <taxon>Rhodospirillaceae</taxon>
        <taxon>Candidatus Endolissoclinum</taxon>
    </lineage>
</organism>
<name>V9TTK6_9PROT</name>
<keyword evidence="11" id="KW-1185">Reference proteome</keyword>
<evidence type="ECO:0000256" key="1">
    <source>
        <dbReference type="ARBA" id="ARBA00012417"/>
    </source>
</evidence>
<evidence type="ECO:0000313" key="11">
    <source>
        <dbReference type="Proteomes" id="UP000018700"/>
    </source>
</evidence>
<dbReference type="GO" id="GO:0006261">
    <property type="term" value="P:DNA-templated DNA replication"/>
    <property type="evidence" value="ECO:0007669"/>
    <property type="project" value="TreeGrafter"/>
</dbReference>
<dbReference type="STRING" id="1401328.P856_275"/>
<dbReference type="PANTHER" id="PTHR34388:SF1">
    <property type="entry name" value="DNA POLYMERASE III SUBUNIT DELTA"/>
    <property type="match status" value="1"/>
</dbReference>
<dbReference type="KEGG" id="efk:P856_275"/>
<dbReference type="GO" id="GO:0009360">
    <property type="term" value="C:DNA polymerase III complex"/>
    <property type="evidence" value="ECO:0007669"/>
    <property type="project" value="InterPro"/>
</dbReference>
<feature type="domain" description="DNA polymerase III delta N-terminal" evidence="9">
    <location>
        <begin position="23"/>
        <end position="128"/>
    </location>
</feature>
<dbReference type="InterPro" id="IPR005790">
    <property type="entry name" value="DNA_polIII_delta"/>
</dbReference>
<evidence type="ECO:0000256" key="6">
    <source>
        <dbReference type="ARBA" id="ARBA00022932"/>
    </source>
</evidence>
<dbReference type="SUPFAM" id="SSF48019">
    <property type="entry name" value="post-AAA+ oligomerization domain-like"/>
    <property type="match status" value="1"/>
</dbReference>
<protein>
    <recommendedName>
        <fullName evidence="2">DNA polymerase III subunit delta</fullName>
        <ecNumber evidence="1">2.7.7.7</ecNumber>
    </recommendedName>
</protein>
<dbReference type="InterPro" id="IPR008921">
    <property type="entry name" value="DNA_pol3_clamp-load_cplx_C"/>
</dbReference>
<evidence type="ECO:0000256" key="3">
    <source>
        <dbReference type="ARBA" id="ARBA00022679"/>
    </source>
</evidence>
<dbReference type="RefSeq" id="WP_025300384.1">
    <property type="nucleotide sequence ID" value="NZ_CP006745.1"/>
</dbReference>
<accession>V9TTK6</accession>
<dbReference type="HOGENOM" id="CLU_068860_1_0_5"/>
<dbReference type="InterPro" id="IPR010372">
    <property type="entry name" value="DNA_pol3_delta_N"/>
</dbReference>
<dbReference type="eggNOG" id="COG1466">
    <property type="taxonomic scope" value="Bacteria"/>
</dbReference>
<keyword evidence="4" id="KW-0548">Nucleotidyltransferase</keyword>
<dbReference type="InterPro" id="IPR027417">
    <property type="entry name" value="P-loop_NTPase"/>
</dbReference>
<dbReference type="EC" id="2.7.7.7" evidence="1"/>
<dbReference type="Gene3D" id="1.10.8.60">
    <property type="match status" value="1"/>
</dbReference>
<dbReference type="OrthoDB" id="9804983at2"/>
<evidence type="ECO:0000256" key="4">
    <source>
        <dbReference type="ARBA" id="ARBA00022695"/>
    </source>
</evidence>
<dbReference type="Gene3D" id="1.20.272.10">
    <property type="match status" value="1"/>
</dbReference>
<keyword evidence="3" id="KW-0808">Transferase</keyword>
<evidence type="ECO:0000256" key="8">
    <source>
        <dbReference type="ARBA" id="ARBA00049244"/>
    </source>
</evidence>
<evidence type="ECO:0000256" key="7">
    <source>
        <dbReference type="ARBA" id="ARBA00034754"/>
    </source>
</evidence>
<comment type="catalytic activity">
    <reaction evidence="8">
        <text>DNA(n) + a 2'-deoxyribonucleoside 5'-triphosphate = DNA(n+1) + diphosphate</text>
        <dbReference type="Rhea" id="RHEA:22508"/>
        <dbReference type="Rhea" id="RHEA-COMP:17339"/>
        <dbReference type="Rhea" id="RHEA-COMP:17340"/>
        <dbReference type="ChEBI" id="CHEBI:33019"/>
        <dbReference type="ChEBI" id="CHEBI:61560"/>
        <dbReference type="ChEBI" id="CHEBI:173112"/>
        <dbReference type="EC" id="2.7.7.7"/>
    </reaction>
</comment>
<sequence length="347" mass="39062">MKLATYEIEDFINHLPYSTKAVLIYGQDLGKVLKFAKRIAKTVVTTLNDPFNLSEMDGSEAASDPARLSEEMQAHSMTGDRRLVWIHNAPDKITEMVINALEGDTGDTLLIIESNDLKTSSKLRKFFSSKRKDIFALACYSDAESERANEVKKMLAAKSVKINPDAERFLIAHSEDNRIASKTEVENLTLLFEEGQTIDLDLVVSAIANNAEVDIIQLISTVADGRLDLIMTVIDQAFQQGMTSVQIVRMGIIYFQQLHLARVRMNNRLTASQAIKSLRSSVFFRVADSMTQQIKRWNIYSLILALKRLNLAEILCKTTNYPDKVECRQAMIDVASLILIPSITRRI</sequence>